<dbReference type="SMART" id="SM01144">
    <property type="entry name" value="DTW"/>
    <property type="match status" value="1"/>
</dbReference>
<dbReference type="RefSeq" id="WP_090134134.1">
    <property type="nucleotide sequence ID" value="NZ_FOLY01000004.1"/>
</dbReference>
<evidence type="ECO:0000256" key="4">
    <source>
        <dbReference type="ARBA" id="ARBA00022694"/>
    </source>
</evidence>
<dbReference type="Proteomes" id="UP000199046">
    <property type="component" value="Unassembled WGS sequence"/>
</dbReference>
<accession>A0A1I1L2T4</accession>
<keyword evidence="7" id="KW-1185">Reference proteome</keyword>
<dbReference type="InterPro" id="IPR039262">
    <property type="entry name" value="DTWD2/TAPT"/>
</dbReference>
<keyword evidence="3" id="KW-0949">S-adenosyl-L-methionine</keyword>
<protein>
    <recommendedName>
        <fullName evidence="1">tRNA-uridine aminocarboxypropyltransferase</fullName>
        <ecNumber evidence="1">2.5.1.25</ecNumber>
    </recommendedName>
</protein>
<dbReference type="GO" id="GO:0016432">
    <property type="term" value="F:tRNA-uridine aminocarboxypropyltransferase activity"/>
    <property type="evidence" value="ECO:0007669"/>
    <property type="project" value="UniProtKB-EC"/>
</dbReference>
<gene>
    <name evidence="6" type="ORF">SAMN05421848_2341</name>
</gene>
<dbReference type="Pfam" id="PF03942">
    <property type="entry name" value="DTW"/>
    <property type="match status" value="1"/>
</dbReference>
<dbReference type="EC" id="2.5.1.25" evidence="1"/>
<dbReference type="AlphaFoldDB" id="A0A1I1L2T4"/>
<organism evidence="6 7">
    <name type="scientific">Kushneria avicenniae</name>
    <dbReference type="NCBI Taxonomy" id="402385"/>
    <lineage>
        <taxon>Bacteria</taxon>
        <taxon>Pseudomonadati</taxon>
        <taxon>Pseudomonadota</taxon>
        <taxon>Gammaproteobacteria</taxon>
        <taxon>Oceanospirillales</taxon>
        <taxon>Halomonadaceae</taxon>
        <taxon>Kushneria</taxon>
    </lineage>
</organism>
<dbReference type="PANTHER" id="PTHR21392:SF1">
    <property type="entry name" value="TRNA-URIDINE AMINOCARBOXYPROPYLTRANSFERASE"/>
    <property type="match status" value="1"/>
</dbReference>
<dbReference type="GO" id="GO:0008033">
    <property type="term" value="P:tRNA processing"/>
    <property type="evidence" value="ECO:0007669"/>
    <property type="project" value="UniProtKB-KW"/>
</dbReference>
<reference evidence="7" key="1">
    <citation type="submission" date="2016-10" db="EMBL/GenBank/DDBJ databases">
        <authorList>
            <person name="Varghese N."/>
            <person name="Submissions S."/>
        </authorList>
    </citation>
    <scope>NUCLEOTIDE SEQUENCE [LARGE SCALE GENOMIC DNA]</scope>
    <source>
        <strain evidence="7">DSM 23439</strain>
    </source>
</reference>
<feature type="domain" description="DTW" evidence="5">
    <location>
        <begin position="20"/>
        <end position="214"/>
    </location>
</feature>
<dbReference type="OrthoDB" id="370626at2"/>
<name>A0A1I1L2T4_9GAMM</name>
<keyword evidence="4" id="KW-0819">tRNA processing</keyword>
<evidence type="ECO:0000259" key="5">
    <source>
        <dbReference type="SMART" id="SM01144"/>
    </source>
</evidence>
<dbReference type="InterPro" id="IPR005636">
    <property type="entry name" value="DTW"/>
</dbReference>
<dbReference type="EMBL" id="FOLY01000004">
    <property type="protein sequence ID" value="SFC67301.1"/>
    <property type="molecule type" value="Genomic_DNA"/>
</dbReference>
<keyword evidence="2" id="KW-0808">Transferase</keyword>
<dbReference type="PANTHER" id="PTHR21392">
    <property type="entry name" value="TRNA-URIDINE AMINOCARBOXYPROPYLTRANSFERASE 2"/>
    <property type="match status" value="1"/>
</dbReference>
<proteinExistence type="predicted"/>
<evidence type="ECO:0000256" key="3">
    <source>
        <dbReference type="ARBA" id="ARBA00022691"/>
    </source>
</evidence>
<evidence type="ECO:0000256" key="1">
    <source>
        <dbReference type="ARBA" id="ARBA00012386"/>
    </source>
</evidence>
<evidence type="ECO:0000256" key="2">
    <source>
        <dbReference type="ARBA" id="ARBA00022679"/>
    </source>
</evidence>
<dbReference type="STRING" id="402385.SAMN05421848_2341"/>
<evidence type="ECO:0000313" key="6">
    <source>
        <dbReference type="EMBL" id="SFC67301.1"/>
    </source>
</evidence>
<evidence type="ECO:0000313" key="7">
    <source>
        <dbReference type="Proteomes" id="UP000199046"/>
    </source>
</evidence>
<sequence length="237" mass="27252">MSVGHDPQAPRKPFNARGSLVKRCEQCRMPGLHCICPYRLQVSTRAKFWLITHRIEHYKPTNTGRLIGDCVADTRVFEWSRTEPDPTLLAALADPRFAPSLVFPDDQEDYRHRVVSVEQACDTARIPVFILLDGTWRQARRMFRRSDYLAELPIVALQTDRLTRYRLRKPASPEHLCTAEVATELLRHAGDERGARVLDDYFTVFNEQYAAARRDAGTPHESDAAQRLLKRRRAQGV</sequence>